<organism evidence="3 4">
    <name type="scientific">Hyphococcus lacteus</name>
    <dbReference type="NCBI Taxonomy" id="3143536"/>
    <lineage>
        <taxon>Bacteria</taxon>
        <taxon>Pseudomonadati</taxon>
        <taxon>Pseudomonadota</taxon>
        <taxon>Alphaproteobacteria</taxon>
        <taxon>Parvularculales</taxon>
        <taxon>Parvularculaceae</taxon>
        <taxon>Hyphococcus</taxon>
    </lineage>
</organism>
<protein>
    <submittedName>
        <fullName evidence="3">Glycosyltransferase family 2 protein</fullName>
        <ecNumber evidence="3">2.4.-.-</ecNumber>
    </submittedName>
</protein>
<dbReference type="RefSeq" id="WP_369312510.1">
    <property type="nucleotide sequence ID" value="NZ_JBEHZE010000001.1"/>
</dbReference>
<dbReference type="Proteomes" id="UP001560685">
    <property type="component" value="Unassembled WGS sequence"/>
</dbReference>
<dbReference type="Gene3D" id="3.90.550.10">
    <property type="entry name" value="Spore Coat Polysaccharide Biosynthesis Protein SpsA, Chain A"/>
    <property type="match status" value="1"/>
</dbReference>
<reference evidence="3 4" key="1">
    <citation type="submission" date="2024-05" db="EMBL/GenBank/DDBJ databases">
        <title>Three bacterial strains, DH-69, EH-24, and ECK-19 isolated from coastal sediments.</title>
        <authorList>
            <person name="Ye Y.-Q."/>
            <person name="Du Z.-J."/>
        </authorList>
    </citation>
    <scope>NUCLEOTIDE SEQUENCE [LARGE SCALE GENOMIC DNA]</scope>
    <source>
        <strain evidence="3 4">ECK-19</strain>
    </source>
</reference>
<proteinExistence type="predicted"/>
<keyword evidence="4" id="KW-1185">Reference proteome</keyword>
<keyword evidence="1" id="KW-0812">Transmembrane</keyword>
<dbReference type="InterPro" id="IPR029044">
    <property type="entry name" value="Nucleotide-diphossugar_trans"/>
</dbReference>
<feature type="transmembrane region" description="Helical" evidence="1">
    <location>
        <begin position="272"/>
        <end position="289"/>
    </location>
</feature>
<dbReference type="PANTHER" id="PTHR43179:SF7">
    <property type="entry name" value="RHAMNOSYLTRANSFERASE WBBL"/>
    <property type="match status" value="1"/>
</dbReference>
<dbReference type="GO" id="GO:0016757">
    <property type="term" value="F:glycosyltransferase activity"/>
    <property type="evidence" value="ECO:0007669"/>
    <property type="project" value="UniProtKB-KW"/>
</dbReference>
<evidence type="ECO:0000256" key="1">
    <source>
        <dbReference type="SAM" id="Phobius"/>
    </source>
</evidence>
<keyword evidence="1" id="KW-0472">Membrane</keyword>
<keyword evidence="3" id="KW-0328">Glycosyltransferase</keyword>
<name>A0ABV3Z244_9PROT</name>
<feature type="domain" description="Glycosyltransferase 2-like" evidence="2">
    <location>
        <begin position="13"/>
        <end position="118"/>
    </location>
</feature>
<gene>
    <name evidence="3" type="ORF">ABFZ84_03420</name>
</gene>
<evidence type="ECO:0000259" key="2">
    <source>
        <dbReference type="Pfam" id="PF00535"/>
    </source>
</evidence>
<dbReference type="SUPFAM" id="SSF53448">
    <property type="entry name" value="Nucleotide-diphospho-sugar transferases"/>
    <property type="match status" value="1"/>
</dbReference>
<dbReference type="EC" id="2.4.-.-" evidence="3"/>
<keyword evidence="1" id="KW-1133">Transmembrane helix</keyword>
<dbReference type="EMBL" id="JBEHZE010000001">
    <property type="protein sequence ID" value="MEX6632588.1"/>
    <property type="molecule type" value="Genomic_DNA"/>
</dbReference>
<accession>A0ABV3Z244</accession>
<dbReference type="PANTHER" id="PTHR43179">
    <property type="entry name" value="RHAMNOSYLTRANSFERASE WBBL"/>
    <property type="match status" value="1"/>
</dbReference>
<comment type="caution">
    <text evidence="3">The sequence shown here is derived from an EMBL/GenBank/DDBJ whole genome shotgun (WGS) entry which is preliminary data.</text>
</comment>
<sequence length="324" mass="36077">MDQPQSMTPTVTAIVVSYFTGPVLTRSLQSLCTQRPIAEIILVDNGNFPGDVEMAIEESNSAERVRVISGHGNIGFAAGCNLGARMAQTDHLLIFNPDAIMPEGGVARMLADAAALEHPWLMGAKLVGPDGIEQQGSRRRVLTPGSAFVEATKLYRLAPQHPYFQRFNLHTSDCPDDVIDVPTISGAVMLLPHTDYMANGGMDEHYFMHVEDVDFCLRFADAGGDVYFNPHVPVVHFKSSSRANPVKIEARKTAGIIRYFHKHFEKAYPRPFLWLVDGALWLSFGMLFIKRAILKALRLVGFRMRNGERGLRRARALSKRQSKR</sequence>
<dbReference type="InterPro" id="IPR001173">
    <property type="entry name" value="Glyco_trans_2-like"/>
</dbReference>
<keyword evidence="3" id="KW-0808">Transferase</keyword>
<evidence type="ECO:0000313" key="3">
    <source>
        <dbReference type="EMBL" id="MEX6632588.1"/>
    </source>
</evidence>
<evidence type="ECO:0000313" key="4">
    <source>
        <dbReference type="Proteomes" id="UP001560685"/>
    </source>
</evidence>
<dbReference type="Pfam" id="PF00535">
    <property type="entry name" value="Glycos_transf_2"/>
    <property type="match status" value="1"/>
</dbReference>